<feature type="domain" description="Polyphosphate kinase-2-related" evidence="4">
    <location>
        <begin position="17"/>
        <end position="241"/>
    </location>
</feature>
<dbReference type="InterPro" id="IPR022488">
    <property type="entry name" value="PPK2-related"/>
</dbReference>
<keyword evidence="2" id="KW-0808">Transferase</keyword>
<dbReference type="GO" id="GO:0008976">
    <property type="term" value="F:polyphosphate kinase activity"/>
    <property type="evidence" value="ECO:0007669"/>
    <property type="project" value="InterPro"/>
</dbReference>
<gene>
    <name evidence="5" type="ORF">EG028_15765</name>
</gene>
<dbReference type="Proteomes" id="UP000279089">
    <property type="component" value="Unassembled WGS sequence"/>
</dbReference>
<dbReference type="GO" id="GO:0006797">
    <property type="term" value="P:polyphosphate metabolic process"/>
    <property type="evidence" value="ECO:0007669"/>
    <property type="project" value="InterPro"/>
</dbReference>
<dbReference type="Gene3D" id="3.40.50.300">
    <property type="entry name" value="P-loop containing nucleotide triphosphate hydrolases"/>
    <property type="match status" value="1"/>
</dbReference>
<dbReference type="EMBL" id="RMBX01000008">
    <property type="protein sequence ID" value="RPD40112.1"/>
    <property type="molecule type" value="Genomic_DNA"/>
</dbReference>
<keyword evidence="6" id="KW-1185">Reference proteome</keyword>
<name>A0A3N4M8Y9_9BACT</name>
<keyword evidence="3 5" id="KW-0418">Kinase</keyword>
<protein>
    <submittedName>
        <fullName evidence="5">Polyphosphate kinase</fullName>
    </submittedName>
</protein>
<accession>A0A3N4M8Y9</accession>
<dbReference type="NCBIfam" id="TIGR03709">
    <property type="entry name" value="PPK2_rel_1"/>
    <property type="match status" value="1"/>
</dbReference>
<comment type="similarity">
    <text evidence="1">Belongs to the polyphosphate kinase 2 (PPK2) family. Class I subfamily.</text>
</comment>
<proteinExistence type="inferred from homology"/>
<dbReference type="InterPro" id="IPR016898">
    <property type="entry name" value="Polyphosphate_phosphotransfera"/>
</dbReference>
<organism evidence="5 6">
    <name type="scientific">Chitinophaga barathri</name>
    <dbReference type="NCBI Taxonomy" id="1647451"/>
    <lineage>
        <taxon>Bacteria</taxon>
        <taxon>Pseudomonadati</taxon>
        <taxon>Bacteroidota</taxon>
        <taxon>Chitinophagia</taxon>
        <taxon>Chitinophagales</taxon>
        <taxon>Chitinophagaceae</taxon>
        <taxon>Chitinophaga</taxon>
    </lineage>
</organism>
<dbReference type="PANTHER" id="PTHR34383">
    <property type="entry name" value="POLYPHOSPHATE:AMP PHOSPHOTRANSFERASE-RELATED"/>
    <property type="match status" value="1"/>
</dbReference>
<evidence type="ECO:0000256" key="2">
    <source>
        <dbReference type="ARBA" id="ARBA00022679"/>
    </source>
</evidence>
<evidence type="ECO:0000256" key="3">
    <source>
        <dbReference type="ARBA" id="ARBA00022777"/>
    </source>
</evidence>
<dbReference type="InterPro" id="IPR027417">
    <property type="entry name" value="P-loop_NTPase"/>
</dbReference>
<evidence type="ECO:0000259" key="4">
    <source>
        <dbReference type="Pfam" id="PF03976"/>
    </source>
</evidence>
<reference evidence="6" key="1">
    <citation type="submission" date="2018-11" db="EMBL/GenBank/DDBJ databases">
        <title>Chitinophaga lutea sp.nov., isolate from arsenic contaminated soil.</title>
        <authorList>
            <person name="Zong Y."/>
        </authorList>
    </citation>
    <scope>NUCLEOTIDE SEQUENCE [LARGE SCALE GENOMIC DNA]</scope>
    <source>
        <strain evidence="6">YLT18</strain>
    </source>
</reference>
<comment type="caution">
    <text evidence="5">The sequence shown here is derived from an EMBL/GenBank/DDBJ whole genome shotgun (WGS) entry which is preliminary data.</text>
</comment>
<dbReference type="PANTHER" id="PTHR34383:SF3">
    <property type="entry name" value="POLYPHOSPHATE:AMP PHOSPHOTRANSFERASE"/>
    <property type="match status" value="1"/>
</dbReference>
<dbReference type="SUPFAM" id="SSF52540">
    <property type="entry name" value="P-loop containing nucleoside triphosphate hydrolases"/>
    <property type="match status" value="1"/>
</dbReference>
<dbReference type="RefSeq" id="WP_120517485.1">
    <property type="nucleotide sequence ID" value="NZ_QXZY01000009.1"/>
</dbReference>
<dbReference type="OrthoDB" id="9775224at2"/>
<evidence type="ECO:0000313" key="6">
    <source>
        <dbReference type="Proteomes" id="UP000279089"/>
    </source>
</evidence>
<evidence type="ECO:0000256" key="1">
    <source>
        <dbReference type="ARBA" id="ARBA00009924"/>
    </source>
</evidence>
<dbReference type="PIRSF" id="PIRSF028756">
    <property type="entry name" value="PPK2_prd"/>
    <property type="match status" value="1"/>
</dbReference>
<sequence length="257" mass="30067">MPQIKLSEISTTAPKKADKEKTKEALKEILDELDDLQNLLYAEHKHSLLVVLQGMDASGKDGVIRDVFGTMNPMGVMVQPFKAPTTLEMDHDFLWRIHQHAPAKGMIQVFNRSHYEDVLVQRVHKWIDDDMAKKRFAAINGFEQLLQEHNNTHILKFYLHVSAGAQQARLEERTQDPRKMWKYNEKDFTEAKLFKTYQKMYEDVFRNCNKVPWTIVPSDHNWYKEFLIAQTVRDTLKSLKMKFPKLPKPKNNAVTKA</sequence>
<dbReference type="Pfam" id="PF03976">
    <property type="entry name" value="PPK2"/>
    <property type="match status" value="1"/>
</dbReference>
<dbReference type="AlphaFoldDB" id="A0A3N4M8Y9"/>
<dbReference type="InterPro" id="IPR022300">
    <property type="entry name" value="PPK2-rel_1"/>
</dbReference>
<evidence type="ECO:0000313" key="5">
    <source>
        <dbReference type="EMBL" id="RPD40112.1"/>
    </source>
</evidence>